<evidence type="ECO:0000256" key="5">
    <source>
        <dbReference type="ARBA" id="ARBA00022840"/>
    </source>
</evidence>
<dbReference type="NCBIfam" id="NF000868">
    <property type="entry name" value="PRK00080.1"/>
    <property type="match status" value="1"/>
</dbReference>
<dbReference type="InterPro" id="IPR008823">
    <property type="entry name" value="RuvB_wg_C"/>
</dbReference>
<feature type="binding site" evidence="9">
    <location>
        <position position="70"/>
    </location>
    <ligand>
        <name>Mg(2+)</name>
        <dbReference type="ChEBI" id="CHEBI:18420"/>
    </ligand>
</feature>
<keyword evidence="2 9" id="KW-0547">Nucleotide-binding</keyword>
<dbReference type="Gene3D" id="1.10.8.60">
    <property type="match status" value="1"/>
</dbReference>
<organism evidence="11 12">
    <name type="scientific">Anaerococcus kampingae</name>
    <dbReference type="NCBI Taxonomy" id="3115614"/>
    <lineage>
        <taxon>Bacteria</taxon>
        <taxon>Bacillati</taxon>
        <taxon>Bacillota</taxon>
        <taxon>Tissierellia</taxon>
        <taxon>Tissierellales</taxon>
        <taxon>Peptoniphilaceae</taxon>
        <taxon>Anaerococcus</taxon>
    </lineage>
</organism>
<comment type="caution">
    <text evidence="11">The sequence shown here is derived from an EMBL/GenBank/DDBJ whole genome shotgun (WGS) entry which is preliminary data.</text>
</comment>
<dbReference type="Proteomes" id="UP001637994">
    <property type="component" value="Unassembled WGS sequence"/>
</dbReference>
<feature type="binding site" evidence="9">
    <location>
        <position position="222"/>
    </location>
    <ligand>
        <name>ATP</name>
        <dbReference type="ChEBI" id="CHEBI:30616"/>
    </ligand>
</feature>
<evidence type="ECO:0000259" key="10">
    <source>
        <dbReference type="SMART" id="SM00382"/>
    </source>
</evidence>
<feature type="binding site" evidence="9">
    <location>
        <position position="70"/>
    </location>
    <ligand>
        <name>ATP</name>
        <dbReference type="ChEBI" id="CHEBI:30616"/>
    </ligand>
</feature>
<dbReference type="PANTHER" id="PTHR42848">
    <property type="match status" value="1"/>
</dbReference>
<feature type="region of interest" description="Head domain (RuvB-H)" evidence="9">
    <location>
        <begin position="259"/>
        <end position="335"/>
    </location>
</feature>
<dbReference type="GO" id="GO:0003678">
    <property type="term" value="F:DNA helicase activity"/>
    <property type="evidence" value="ECO:0007669"/>
    <property type="project" value="UniProtKB-EC"/>
</dbReference>
<name>A0ABW9MDX0_9FIRM</name>
<comment type="subunit">
    <text evidence="9">Homohexamer. Forms an RuvA(8)-RuvB(12)-Holliday junction (HJ) complex. HJ DNA is sandwiched between 2 RuvA tetramers; dsDNA enters through RuvA and exits via RuvB. An RuvB hexamer assembles on each DNA strand where it exits the tetramer. Each RuvB hexamer is contacted by two RuvA subunits (via domain III) on 2 adjacent RuvB subunits; this complex drives branch migration. In the full resolvosome a probable DNA-RuvA(4)-RuvB(12)-RuvC(2) complex forms which resolves the HJ.</text>
</comment>
<keyword evidence="4 9" id="KW-0378">Hydrolase</keyword>
<dbReference type="InterPro" id="IPR003593">
    <property type="entry name" value="AAA+_ATPase"/>
</dbReference>
<evidence type="ECO:0000256" key="9">
    <source>
        <dbReference type="HAMAP-Rule" id="MF_00016"/>
    </source>
</evidence>
<proteinExistence type="inferred from homology"/>
<dbReference type="InterPro" id="IPR027417">
    <property type="entry name" value="P-loop_NTPase"/>
</dbReference>
<gene>
    <name evidence="9 11" type="primary">ruvB</name>
    <name evidence="11" type="ORF">ACCQ42_04405</name>
</gene>
<comment type="catalytic activity">
    <reaction evidence="9">
        <text>ATP + H2O = ADP + phosphate + H(+)</text>
        <dbReference type="Rhea" id="RHEA:13065"/>
        <dbReference type="ChEBI" id="CHEBI:15377"/>
        <dbReference type="ChEBI" id="CHEBI:15378"/>
        <dbReference type="ChEBI" id="CHEBI:30616"/>
        <dbReference type="ChEBI" id="CHEBI:43474"/>
        <dbReference type="ChEBI" id="CHEBI:456216"/>
    </reaction>
</comment>
<evidence type="ECO:0000256" key="2">
    <source>
        <dbReference type="ARBA" id="ARBA00022741"/>
    </source>
</evidence>
<evidence type="ECO:0000313" key="12">
    <source>
        <dbReference type="Proteomes" id="UP001637994"/>
    </source>
</evidence>
<dbReference type="InterPro" id="IPR041445">
    <property type="entry name" value="AAA_lid_4"/>
</dbReference>
<comment type="similarity">
    <text evidence="9">Belongs to the RuvB family.</text>
</comment>
<evidence type="ECO:0000256" key="4">
    <source>
        <dbReference type="ARBA" id="ARBA00022801"/>
    </source>
</evidence>
<dbReference type="SMART" id="SM00382">
    <property type="entry name" value="AAA"/>
    <property type="match status" value="1"/>
</dbReference>
<dbReference type="Pfam" id="PF17864">
    <property type="entry name" value="AAA_lid_4"/>
    <property type="match status" value="1"/>
</dbReference>
<feature type="binding site" evidence="9">
    <location>
        <position position="319"/>
    </location>
    <ligand>
        <name>DNA</name>
        <dbReference type="ChEBI" id="CHEBI:16991"/>
    </ligand>
</feature>
<keyword evidence="3 9" id="KW-0227">DNA damage</keyword>
<feature type="region of interest" description="Small ATPAse domain (RuvB-S)" evidence="9">
    <location>
        <begin position="186"/>
        <end position="256"/>
    </location>
</feature>
<feature type="binding site" evidence="9">
    <location>
        <position position="69"/>
    </location>
    <ligand>
        <name>ATP</name>
        <dbReference type="ChEBI" id="CHEBI:30616"/>
    </ligand>
</feature>
<dbReference type="Gene3D" id="3.40.50.300">
    <property type="entry name" value="P-loop containing nucleotide triphosphate hydrolases"/>
    <property type="match status" value="1"/>
</dbReference>
<evidence type="ECO:0000256" key="1">
    <source>
        <dbReference type="ARBA" id="ARBA00022490"/>
    </source>
</evidence>
<dbReference type="PANTHER" id="PTHR42848:SF1">
    <property type="entry name" value="HOLLIDAY JUNCTION BRANCH MIGRATION COMPLEX SUBUNIT RUVB"/>
    <property type="match status" value="1"/>
</dbReference>
<feature type="binding site" evidence="9">
    <location>
        <position position="24"/>
    </location>
    <ligand>
        <name>ATP</name>
        <dbReference type="ChEBI" id="CHEBI:30616"/>
    </ligand>
</feature>
<dbReference type="CDD" id="cd00009">
    <property type="entry name" value="AAA"/>
    <property type="match status" value="1"/>
</dbReference>
<dbReference type="SUPFAM" id="SSF46785">
    <property type="entry name" value="Winged helix' DNA-binding domain"/>
    <property type="match status" value="1"/>
</dbReference>
<dbReference type="EC" id="3.6.4.-" evidence="9"/>
<dbReference type="Gene3D" id="1.10.10.10">
    <property type="entry name" value="Winged helix-like DNA-binding domain superfamily/Winged helix DNA-binding domain"/>
    <property type="match status" value="1"/>
</dbReference>
<protein>
    <recommendedName>
        <fullName evidence="9">Holliday junction branch migration complex subunit RuvB</fullName>
        <ecNumber evidence="9">3.6.4.-</ecNumber>
    </recommendedName>
</protein>
<comment type="function">
    <text evidence="9">The RuvA-RuvB-RuvC complex processes Holliday junction (HJ) DNA during genetic recombination and DNA repair, while the RuvA-RuvB complex plays an important role in the rescue of blocked DNA replication forks via replication fork reversal (RFR). RuvA specifically binds to HJ cruciform DNA, conferring on it an open structure. The RuvB hexamer acts as an ATP-dependent pump, pulling dsDNA into and through the RuvAB complex. RuvB forms 2 homohexamers on either side of HJ DNA bound by 1 or 2 RuvA tetramers; 4 subunits per hexamer contact DNA at a time. Coordinated motions by a converter formed by DNA-disengaged RuvB subunits stimulates ATP hydrolysis and nucleotide exchange. Immobilization of the converter enables RuvB to convert the ATP-contained energy into a lever motion, pulling 2 nucleotides of DNA out of the RuvA tetramer per ATP hydrolyzed, thus driving DNA branch migration. The RuvB motors rotate together with the DNA substrate, which together with the progressing nucleotide cycle form the mechanistic basis for DNA recombination by continuous HJ branch migration. Branch migration allows RuvC to scan DNA until it finds its consensus sequence, where it cleaves and resolves cruciform DNA.</text>
</comment>
<accession>A0ABW9MDX0</accession>
<feature type="binding site" evidence="9">
    <location>
        <position position="66"/>
    </location>
    <ligand>
        <name>ATP</name>
        <dbReference type="ChEBI" id="CHEBI:30616"/>
    </ligand>
</feature>
<evidence type="ECO:0000256" key="8">
    <source>
        <dbReference type="ARBA" id="ARBA00023204"/>
    </source>
</evidence>
<feature type="binding site" evidence="9">
    <location>
        <position position="175"/>
    </location>
    <ligand>
        <name>ATP</name>
        <dbReference type="ChEBI" id="CHEBI:30616"/>
    </ligand>
</feature>
<comment type="subcellular location">
    <subcellularLocation>
        <location evidence="9">Cytoplasm</location>
    </subcellularLocation>
</comment>
<keyword evidence="5 9" id="KW-0067">ATP-binding</keyword>
<dbReference type="Pfam" id="PF05496">
    <property type="entry name" value="RuvB_N"/>
    <property type="match status" value="1"/>
</dbReference>
<keyword evidence="1 9" id="KW-0963">Cytoplasm</keyword>
<feature type="binding site" evidence="9">
    <location>
        <position position="314"/>
    </location>
    <ligand>
        <name>DNA</name>
        <dbReference type="ChEBI" id="CHEBI:16991"/>
    </ligand>
</feature>
<keyword evidence="11" id="KW-0347">Helicase</keyword>
<keyword evidence="7 9" id="KW-0233">DNA recombination</keyword>
<feature type="binding site" evidence="9">
    <location>
        <position position="185"/>
    </location>
    <ligand>
        <name>ATP</name>
        <dbReference type="ChEBI" id="CHEBI:30616"/>
    </ligand>
</feature>
<dbReference type="HAMAP" id="MF_00016">
    <property type="entry name" value="DNA_HJ_migration_RuvB"/>
    <property type="match status" value="1"/>
</dbReference>
<feature type="binding site" evidence="9">
    <location>
        <position position="25"/>
    </location>
    <ligand>
        <name>ATP</name>
        <dbReference type="ChEBI" id="CHEBI:30616"/>
    </ligand>
</feature>
<sequence>MYDENQRIVGSNEQIEDIGLENSIRPKWLSDYIGQDKIKEKLDIFIKSSLSRKEPLDHVLLQGPPGLGKTTLSTIIANELGVNLRVTSGPAIERPSDLASILTNLQQGDVLFIDEIHRINRSVEEILYSAMEDFVLDIIVGKGPNAQSIRIDLEKFTLIGATTRAGMLSAPLRDRFGVLLALNLYDSKDLTTIVKRSANILDIPIDDEGAVEIAKRSRGTPRIANRLLKRVRDYAIVKADEKIDYETSKKGLELLEIDPMGLDNMDKKIIYTMYDNFGGGPVGVDTIAASTGIENVTIEDVYEPYLLQIGFISRTPRGRVLTRKAYEHYGLKYED</sequence>
<comment type="caution">
    <text evidence="9">Lacks conserved residue(s) required for the propagation of feature annotation.</text>
</comment>
<dbReference type="EMBL" id="JBGMEF010000018">
    <property type="protein sequence ID" value="MFO3667006.1"/>
    <property type="molecule type" value="Genomic_DNA"/>
</dbReference>
<keyword evidence="12" id="KW-1185">Reference proteome</keyword>
<dbReference type="SUPFAM" id="SSF52540">
    <property type="entry name" value="P-loop containing nucleoside triphosphate hydrolases"/>
    <property type="match status" value="1"/>
</dbReference>
<reference evidence="11 12" key="1">
    <citation type="journal article" date="2025" name="Anaerobe">
        <title>Description of Anaerococcus kampingiae sp. nov., Anaerococcus groningensis sp. nov., Anaerococcus martiniensis sp. nov., and Anaerococcus cruorum sp. nov., isolated from human clinical specimens.</title>
        <authorList>
            <person name="Boiten K.E."/>
            <person name="Meijer J."/>
            <person name="van Wezel E.M."/>
            <person name="Veloo A.C.M."/>
        </authorList>
    </citation>
    <scope>NUCLEOTIDE SEQUENCE [LARGE SCALE GENOMIC DNA]</scope>
    <source>
        <strain evidence="11 12">ENR0874</strain>
    </source>
</reference>
<dbReference type="InterPro" id="IPR036388">
    <property type="entry name" value="WH-like_DNA-bd_sf"/>
</dbReference>
<dbReference type="InterPro" id="IPR004605">
    <property type="entry name" value="DNA_helicase_Holl-junc_RuvB"/>
</dbReference>
<dbReference type="NCBIfam" id="TIGR00635">
    <property type="entry name" value="ruvB"/>
    <property type="match status" value="1"/>
</dbReference>
<dbReference type="GO" id="GO:0016787">
    <property type="term" value="F:hydrolase activity"/>
    <property type="evidence" value="ECO:0007669"/>
    <property type="project" value="UniProtKB-KW"/>
</dbReference>
<comment type="domain">
    <text evidence="9">Has 3 domains, the large (RuvB-L) and small ATPase (RuvB-S) domains and the C-terminal head (RuvB-H) domain. The head domain binds DNA, while the ATPase domains jointly bind ATP, ADP or are empty depending on the state of the subunit in the translocation cycle. During a single DNA translocation step the structure of each domain remains the same, but their relative positions change.</text>
</comment>
<feature type="domain" description="AAA+ ATPase" evidence="10">
    <location>
        <begin position="55"/>
        <end position="182"/>
    </location>
</feature>
<evidence type="ECO:0000256" key="6">
    <source>
        <dbReference type="ARBA" id="ARBA00023125"/>
    </source>
</evidence>
<dbReference type="InterPro" id="IPR036390">
    <property type="entry name" value="WH_DNA-bd_sf"/>
</dbReference>
<dbReference type="RefSeq" id="WP_265236602.1">
    <property type="nucleotide sequence ID" value="NZ_JBGMEF010000018.1"/>
</dbReference>
<feature type="binding site" evidence="9">
    <location>
        <position position="71"/>
    </location>
    <ligand>
        <name>ATP</name>
        <dbReference type="ChEBI" id="CHEBI:30616"/>
    </ligand>
</feature>
<evidence type="ECO:0000313" key="11">
    <source>
        <dbReference type="EMBL" id="MFO3667006.1"/>
    </source>
</evidence>
<keyword evidence="6 9" id="KW-0238">DNA-binding</keyword>
<dbReference type="InterPro" id="IPR008824">
    <property type="entry name" value="RuvB-like_N"/>
</dbReference>
<keyword evidence="8 9" id="KW-0234">DNA repair</keyword>
<evidence type="ECO:0000256" key="3">
    <source>
        <dbReference type="ARBA" id="ARBA00022763"/>
    </source>
</evidence>
<feature type="binding site" evidence="9">
    <location>
        <begin position="132"/>
        <end position="134"/>
    </location>
    <ligand>
        <name>ATP</name>
        <dbReference type="ChEBI" id="CHEBI:30616"/>
    </ligand>
</feature>
<evidence type="ECO:0000256" key="7">
    <source>
        <dbReference type="ARBA" id="ARBA00023172"/>
    </source>
</evidence>
<dbReference type="Pfam" id="PF05491">
    <property type="entry name" value="WHD_RuvB"/>
    <property type="match status" value="1"/>
</dbReference>